<dbReference type="AlphaFoldDB" id="A0AAD9I8X1"/>
<comment type="caution">
    <text evidence="1">The sequence shown here is derived from an EMBL/GenBank/DDBJ whole genome shotgun (WGS) entry which is preliminary data.</text>
</comment>
<proteinExistence type="predicted"/>
<gene>
    <name evidence="1" type="ORF">P8C59_007508</name>
</gene>
<keyword evidence="2" id="KW-1185">Reference proteome</keyword>
<evidence type="ECO:0000313" key="2">
    <source>
        <dbReference type="Proteomes" id="UP001217918"/>
    </source>
</evidence>
<reference evidence="1" key="1">
    <citation type="journal article" date="2023" name="Mol. Plant Microbe Interact.">
        <title>Elucidating the Obligate Nature and Biological Capacity of an Invasive Fungal Corn Pathogen.</title>
        <authorList>
            <person name="MacCready J.S."/>
            <person name="Roggenkamp E.M."/>
            <person name="Gdanetz K."/>
            <person name="Chilvers M.I."/>
        </authorList>
    </citation>
    <scope>NUCLEOTIDE SEQUENCE</scope>
    <source>
        <strain evidence="1">PM02</strain>
    </source>
</reference>
<protein>
    <submittedName>
        <fullName evidence="1">Uncharacterized protein</fullName>
    </submittedName>
</protein>
<accession>A0AAD9I8X1</accession>
<dbReference type="Proteomes" id="UP001217918">
    <property type="component" value="Unassembled WGS sequence"/>
</dbReference>
<evidence type="ECO:0000313" key="1">
    <source>
        <dbReference type="EMBL" id="KAK2073211.1"/>
    </source>
</evidence>
<sequence length="90" mass="9396">MPSVEVGADKIALIAESRMLDSFIPLGRPPSATPPLLLGASAYSLLTCLLDTTSSCYAACTTAATSERAPTRPPHGFELCQSAHATDCRT</sequence>
<name>A0AAD9I8X1_9PEZI</name>
<organism evidence="1 2">
    <name type="scientific">Phyllachora maydis</name>
    <dbReference type="NCBI Taxonomy" id="1825666"/>
    <lineage>
        <taxon>Eukaryota</taxon>
        <taxon>Fungi</taxon>
        <taxon>Dikarya</taxon>
        <taxon>Ascomycota</taxon>
        <taxon>Pezizomycotina</taxon>
        <taxon>Sordariomycetes</taxon>
        <taxon>Sordariomycetidae</taxon>
        <taxon>Phyllachorales</taxon>
        <taxon>Phyllachoraceae</taxon>
        <taxon>Phyllachora</taxon>
    </lineage>
</organism>
<dbReference type="EMBL" id="JAQQPM010000006">
    <property type="protein sequence ID" value="KAK2073211.1"/>
    <property type="molecule type" value="Genomic_DNA"/>
</dbReference>